<proteinExistence type="predicted"/>
<accession>A0AAN6XH93</accession>
<evidence type="ECO:0000313" key="2">
    <source>
        <dbReference type="EMBL" id="KAK4198557.1"/>
    </source>
</evidence>
<reference evidence="2" key="1">
    <citation type="journal article" date="2023" name="Mol. Phylogenet. Evol.">
        <title>Genome-scale phylogeny and comparative genomics of the fungal order Sordariales.</title>
        <authorList>
            <person name="Hensen N."/>
            <person name="Bonometti L."/>
            <person name="Westerberg I."/>
            <person name="Brannstrom I.O."/>
            <person name="Guillou S."/>
            <person name="Cros-Aarteil S."/>
            <person name="Calhoun S."/>
            <person name="Haridas S."/>
            <person name="Kuo A."/>
            <person name="Mondo S."/>
            <person name="Pangilinan J."/>
            <person name="Riley R."/>
            <person name="LaButti K."/>
            <person name="Andreopoulos B."/>
            <person name="Lipzen A."/>
            <person name="Chen C."/>
            <person name="Yan M."/>
            <person name="Daum C."/>
            <person name="Ng V."/>
            <person name="Clum A."/>
            <person name="Steindorff A."/>
            <person name="Ohm R.A."/>
            <person name="Martin F."/>
            <person name="Silar P."/>
            <person name="Natvig D.O."/>
            <person name="Lalanne C."/>
            <person name="Gautier V."/>
            <person name="Ament-Velasquez S.L."/>
            <person name="Kruys A."/>
            <person name="Hutchinson M.I."/>
            <person name="Powell A.J."/>
            <person name="Barry K."/>
            <person name="Miller A.N."/>
            <person name="Grigoriev I.V."/>
            <person name="Debuchy R."/>
            <person name="Gladieux P."/>
            <person name="Hiltunen Thoren M."/>
            <person name="Johannesson H."/>
        </authorList>
    </citation>
    <scope>NUCLEOTIDE SEQUENCE</scope>
    <source>
        <strain evidence="2">CBS 315.58</strain>
    </source>
</reference>
<comment type="caution">
    <text evidence="2">The sequence shown here is derived from an EMBL/GenBank/DDBJ whole genome shotgun (WGS) entry which is preliminary data.</text>
</comment>
<gene>
    <name evidence="2" type="ORF">QBC40DRAFT_266657</name>
</gene>
<evidence type="ECO:0000313" key="3">
    <source>
        <dbReference type="Proteomes" id="UP001303160"/>
    </source>
</evidence>
<name>A0AAN6XH93_9PEZI</name>
<dbReference type="InterPro" id="IPR052895">
    <property type="entry name" value="HetReg/Transcr_Mod"/>
</dbReference>
<dbReference type="PANTHER" id="PTHR24148:SF64">
    <property type="entry name" value="HETEROKARYON INCOMPATIBILITY DOMAIN-CONTAINING PROTEIN"/>
    <property type="match status" value="1"/>
</dbReference>
<dbReference type="InterPro" id="IPR010730">
    <property type="entry name" value="HET"/>
</dbReference>
<dbReference type="Pfam" id="PF06985">
    <property type="entry name" value="HET"/>
    <property type="match status" value="1"/>
</dbReference>
<reference evidence="2" key="2">
    <citation type="submission" date="2023-05" db="EMBL/GenBank/DDBJ databases">
        <authorList>
            <consortium name="Lawrence Berkeley National Laboratory"/>
            <person name="Steindorff A."/>
            <person name="Hensen N."/>
            <person name="Bonometti L."/>
            <person name="Westerberg I."/>
            <person name="Brannstrom I.O."/>
            <person name="Guillou S."/>
            <person name="Cros-Aarteil S."/>
            <person name="Calhoun S."/>
            <person name="Haridas S."/>
            <person name="Kuo A."/>
            <person name="Mondo S."/>
            <person name="Pangilinan J."/>
            <person name="Riley R."/>
            <person name="Labutti K."/>
            <person name="Andreopoulos B."/>
            <person name="Lipzen A."/>
            <person name="Chen C."/>
            <person name="Yanf M."/>
            <person name="Daum C."/>
            <person name="Ng V."/>
            <person name="Clum A."/>
            <person name="Ohm R."/>
            <person name="Martin F."/>
            <person name="Silar P."/>
            <person name="Natvig D."/>
            <person name="Lalanne C."/>
            <person name="Gautier V."/>
            <person name="Ament-Velasquez S.L."/>
            <person name="Kruys A."/>
            <person name="Hutchinson M.I."/>
            <person name="Powell A.J."/>
            <person name="Barry K."/>
            <person name="Miller A.N."/>
            <person name="Grigoriev I.V."/>
            <person name="Debuchy R."/>
            <person name="Gladieux P."/>
            <person name="Thoren M.H."/>
            <person name="Johannesson H."/>
        </authorList>
    </citation>
    <scope>NUCLEOTIDE SEQUENCE</scope>
    <source>
        <strain evidence="2">CBS 315.58</strain>
    </source>
</reference>
<sequence length="651" mass="73627">MASPYSPLQREPREIRLLDIEPWTTDRTERIRLRVFPTELDKAGDYICLSYTWGMVAPLFPVVLNGIDFCVRENLYSALLRLRLPDKAVRIWIDAVCINQDIEERGFQVSLMRDVYRGATHVIAWIGEENGPGDKEAVDFVEKMFQVLLPLNSSPPEEQQFHLDTVLKWVRSITMHGIEGTPWLSLLGLISRPRFSRVWIVQEVVMAKHVLVQCGPHQVPWAHLFSCASFFSAKFHLIMSLVKSDIVRSGQFGFFSKQGPFVRLCAASKHIGKVGSLFLANQGIFTSLYDVLCYFRTFKATDERDRVYALLGLAESIQNIPRPLPTVLYHDDVGLVDILLNVHANDLKGGARLDFLPLAYGVEQRSRNPSWIPRLVFDNDDRQYIFTMPRQFRPLWNERGVTPYRADGLSTNIHASVDVKNRRLNVVGLVAGVVNQVSQIHSRGDWLKIPETFLIERPEYQHAARAKWAAQIGVTASEAKYRLLHNPRTSESVKAKLRLLHLPDSDLHQRFLGTLLMSGCDAGIQALSPESSLGDRDAQTKREWTPFQTRIAHTCHARRFFLCAEAGVGYEILQSTNFGLCASDTREGDKVVMLLGSITLHIIREIDTDDSGGPLYGWVGQAYVHNWMQGQLVDKVVDSAGTVIGQRIALV</sequence>
<organism evidence="2 3">
    <name type="scientific">Triangularia verruculosa</name>
    <dbReference type="NCBI Taxonomy" id="2587418"/>
    <lineage>
        <taxon>Eukaryota</taxon>
        <taxon>Fungi</taxon>
        <taxon>Dikarya</taxon>
        <taxon>Ascomycota</taxon>
        <taxon>Pezizomycotina</taxon>
        <taxon>Sordariomycetes</taxon>
        <taxon>Sordariomycetidae</taxon>
        <taxon>Sordariales</taxon>
        <taxon>Podosporaceae</taxon>
        <taxon>Triangularia</taxon>
    </lineage>
</organism>
<dbReference type="AlphaFoldDB" id="A0AAN6XH93"/>
<dbReference type="Proteomes" id="UP001303160">
    <property type="component" value="Unassembled WGS sequence"/>
</dbReference>
<dbReference type="PANTHER" id="PTHR24148">
    <property type="entry name" value="ANKYRIN REPEAT DOMAIN-CONTAINING PROTEIN 39 HOMOLOG-RELATED"/>
    <property type="match status" value="1"/>
</dbReference>
<feature type="domain" description="Heterokaryon incompatibility" evidence="1">
    <location>
        <begin position="46"/>
        <end position="203"/>
    </location>
</feature>
<evidence type="ECO:0000259" key="1">
    <source>
        <dbReference type="Pfam" id="PF06985"/>
    </source>
</evidence>
<dbReference type="EMBL" id="MU863944">
    <property type="protein sequence ID" value="KAK4198557.1"/>
    <property type="molecule type" value="Genomic_DNA"/>
</dbReference>
<protein>
    <submittedName>
        <fullName evidence="2">Heterokaryon incompatibility protein-domain-containing protein</fullName>
    </submittedName>
</protein>
<keyword evidence="3" id="KW-1185">Reference proteome</keyword>